<keyword evidence="3" id="KW-1185">Reference proteome</keyword>
<dbReference type="Proteomes" id="UP000006637">
    <property type="component" value="Chromosome"/>
</dbReference>
<dbReference type="KEGG" id="rxy:Rxyl_2945"/>
<dbReference type="PROSITE" id="PS51725">
    <property type="entry name" value="ABM"/>
    <property type="match status" value="1"/>
</dbReference>
<evidence type="ECO:0000259" key="1">
    <source>
        <dbReference type="PROSITE" id="PS51725"/>
    </source>
</evidence>
<dbReference type="SUPFAM" id="SSF54909">
    <property type="entry name" value="Dimeric alpha+beta barrel"/>
    <property type="match status" value="1"/>
</dbReference>
<protein>
    <submittedName>
        <fullName evidence="2">Antibiotic biosynthesis monooxygenase</fullName>
    </submittedName>
</protein>
<dbReference type="EMBL" id="CP000386">
    <property type="protein sequence ID" value="ABG05855.1"/>
    <property type="molecule type" value="Genomic_DNA"/>
</dbReference>
<dbReference type="STRING" id="266117.Rxyl_2945"/>
<sequence>MTTTRIQPGKVEEAIGIARDSIAPAAREQRGFGGFLLLADREAGKGLAITLWETEDDLRASEASGYYREQLGKLKEVLAGPPEREAYEVSVRV</sequence>
<dbReference type="eggNOG" id="COG2329">
    <property type="taxonomic scope" value="Bacteria"/>
</dbReference>
<feature type="domain" description="ABM" evidence="1">
    <location>
        <begin position="1"/>
        <end position="86"/>
    </location>
</feature>
<dbReference type="Gene3D" id="3.30.70.100">
    <property type="match status" value="1"/>
</dbReference>
<dbReference type="Pfam" id="PF03992">
    <property type="entry name" value="ABM"/>
    <property type="match status" value="1"/>
</dbReference>
<keyword evidence="2" id="KW-0560">Oxidoreductase</keyword>
<evidence type="ECO:0000313" key="3">
    <source>
        <dbReference type="Proteomes" id="UP000006637"/>
    </source>
</evidence>
<evidence type="ECO:0000313" key="2">
    <source>
        <dbReference type="EMBL" id="ABG05855.1"/>
    </source>
</evidence>
<gene>
    <name evidence="2" type="ordered locus">Rxyl_2945</name>
</gene>
<dbReference type="GO" id="GO:0004497">
    <property type="term" value="F:monooxygenase activity"/>
    <property type="evidence" value="ECO:0007669"/>
    <property type="project" value="UniProtKB-KW"/>
</dbReference>
<dbReference type="PhylomeDB" id="Q1ARX3"/>
<dbReference type="InterPro" id="IPR011008">
    <property type="entry name" value="Dimeric_a/b-barrel"/>
</dbReference>
<reference evidence="2 3" key="1">
    <citation type="submission" date="2006-06" db="EMBL/GenBank/DDBJ databases">
        <title>Complete sequence of Rubrobacter xylanophilus DSM 9941.</title>
        <authorList>
            <consortium name="US DOE Joint Genome Institute"/>
            <person name="Copeland A."/>
            <person name="Lucas S."/>
            <person name="Lapidus A."/>
            <person name="Barry K."/>
            <person name="Detter J.C."/>
            <person name="Glavina del Rio T."/>
            <person name="Hammon N."/>
            <person name="Israni S."/>
            <person name="Dalin E."/>
            <person name="Tice H."/>
            <person name="Pitluck S."/>
            <person name="Munk A.C."/>
            <person name="Brettin T."/>
            <person name="Bruce D."/>
            <person name="Han C."/>
            <person name="Tapia R."/>
            <person name="Gilna P."/>
            <person name="Schmutz J."/>
            <person name="Larimer F."/>
            <person name="Land M."/>
            <person name="Hauser L."/>
            <person name="Kyrpides N."/>
            <person name="Lykidis A."/>
            <person name="da Costa M.S."/>
            <person name="Rainey F.A."/>
            <person name="Empadinhas N."/>
            <person name="Jolivet E."/>
            <person name="Battista J.R."/>
            <person name="Richardson P."/>
        </authorList>
    </citation>
    <scope>NUCLEOTIDE SEQUENCE [LARGE SCALE GENOMIC DNA]</scope>
    <source>
        <strain evidence="3">DSM 9941 / NBRC 16129 / PRD-1</strain>
    </source>
</reference>
<keyword evidence="2" id="KW-0503">Monooxygenase</keyword>
<dbReference type="InterPro" id="IPR007138">
    <property type="entry name" value="ABM_dom"/>
</dbReference>
<accession>Q1ARX3</accession>
<proteinExistence type="predicted"/>
<name>Q1ARX3_RUBXD</name>
<dbReference type="HOGENOM" id="CLU_2397764_0_0_11"/>
<dbReference type="AlphaFoldDB" id="Q1ARX3"/>
<organism evidence="2 3">
    <name type="scientific">Rubrobacter xylanophilus (strain DSM 9941 / JCM 11954 / NBRC 16129 / PRD-1)</name>
    <dbReference type="NCBI Taxonomy" id="266117"/>
    <lineage>
        <taxon>Bacteria</taxon>
        <taxon>Bacillati</taxon>
        <taxon>Actinomycetota</taxon>
        <taxon>Rubrobacteria</taxon>
        <taxon>Rubrobacterales</taxon>
        <taxon>Rubrobacteraceae</taxon>
        <taxon>Rubrobacter</taxon>
    </lineage>
</organism>